<evidence type="ECO:0000256" key="2">
    <source>
        <dbReference type="SAM" id="Phobius"/>
    </source>
</evidence>
<keyword evidence="4" id="KW-1185">Reference proteome</keyword>
<dbReference type="EMBL" id="BSNT01000005">
    <property type="protein sequence ID" value="GLQ58228.1"/>
    <property type="molecule type" value="Genomic_DNA"/>
</dbReference>
<evidence type="ECO:0000313" key="4">
    <source>
        <dbReference type="Proteomes" id="UP001156613"/>
    </source>
</evidence>
<evidence type="ECO:0000313" key="3">
    <source>
        <dbReference type="EMBL" id="GLQ58228.1"/>
    </source>
</evidence>
<feature type="compositionally biased region" description="Low complexity" evidence="1">
    <location>
        <begin position="98"/>
        <end position="110"/>
    </location>
</feature>
<feature type="region of interest" description="Disordered" evidence="1">
    <location>
        <begin position="82"/>
        <end position="110"/>
    </location>
</feature>
<keyword evidence="2" id="KW-0472">Membrane</keyword>
<keyword evidence="2" id="KW-0812">Transmembrane</keyword>
<gene>
    <name evidence="3" type="ORF">GCM10010937_00280</name>
</gene>
<sequence>MKETGYDLSERKPEVAGEKCCMIQILTVCMLPVSLIGLAILIPWLLKRLEGLYADQKGKTSSSAPLPNTDLVLTELMTSCPSQSHHHDSAHHTPAIMSDPGSSGSDWSSF</sequence>
<keyword evidence="2" id="KW-1133">Transmembrane helix</keyword>
<comment type="caution">
    <text evidence="3">The sequence shown here is derived from an EMBL/GenBank/DDBJ whole genome shotgun (WGS) entry which is preliminary data.</text>
</comment>
<name>A0ABQ5WDM2_GLUJA</name>
<organism evidence="3 4">
    <name type="scientific">Gluconobacter japonicus</name>
    <dbReference type="NCBI Taxonomy" id="376620"/>
    <lineage>
        <taxon>Bacteria</taxon>
        <taxon>Pseudomonadati</taxon>
        <taxon>Pseudomonadota</taxon>
        <taxon>Alphaproteobacteria</taxon>
        <taxon>Acetobacterales</taxon>
        <taxon>Acetobacteraceae</taxon>
        <taxon>Gluconobacter</taxon>
    </lineage>
</organism>
<feature type="transmembrane region" description="Helical" evidence="2">
    <location>
        <begin position="21"/>
        <end position="46"/>
    </location>
</feature>
<dbReference type="Proteomes" id="UP001156613">
    <property type="component" value="Unassembled WGS sequence"/>
</dbReference>
<accession>A0ABQ5WDM2</accession>
<reference evidence="4" key="1">
    <citation type="journal article" date="2019" name="Int. J. Syst. Evol. Microbiol.">
        <title>The Global Catalogue of Microorganisms (GCM) 10K type strain sequencing project: providing services to taxonomists for standard genome sequencing and annotation.</title>
        <authorList>
            <consortium name="The Broad Institute Genomics Platform"/>
            <consortium name="The Broad Institute Genome Sequencing Center for Infectious Disease"/>
            <person name="Wu L."/>
            <person name="Ma J."/>
        </authorList>
    </citation>
    <scope>NUCLEOTIDE SEQUENCE [LARGE SCALE GENOMIC DNA]</scope>
    <source>
        <strain evidence="4">NBRC 3271</strain>
    </source>
</reference>
<proteinExistence type="predicted"/>
<protein>
    <submittedName>
        <fullName evidence="3">Uncharacterized protein</fullName>
    </submittedName>
</protein>
<evidence type="ECO:0000256" key="1">
    <source>
        <dbReference type="SAM" id="MobiDB-lite"/>
    </source>
</evidence>